<keyword evidence="1" id="KW-0472">Membrane</keyword>
<evidence type="ECO:0000313" key="2">
    <source>
        <dbReference type="EMBL" id="ACR35658.1"/>
    </source>
</evidence>
<dbReference type="EMBL" id="BT085305">
    <property type="protein sequence ID" value="ACR35658.1"/>
    <property type="molecule type" value="mRNA"/>
</dbReference>
<keyword evidence="1" id="KW-1133">Transmembrane helix</keyword>
<organism evidence="2">
    <name type="scientific">Zea mays</name>
    <name type="common">Maize</name>
    <dbReference type="NCBI Taxonomy" id="4577"/>
    <lineage>
        <taxon>Eukaryota</taxon>
        <taxon>Viridiplantae</taxon>
        <taxon>Streptophyta</taxon>
        <taxon>Embryophyta</taxon>
        <taxon>Tracheophyta</taxon>
        <taxon>Spermatophyta</taxon>
        <taxon>Magnoliopsida</taxon>
        <taxon>Liliopsida</taxon>
        <taxon>Poales</taxon>
        <taxon>Poaceae</taxon>
        <taxon>PACMAD clade</taxon>
        <taxon>Panicoideae</taxon>
        <taxon>Andropogonodae</taxon>
        <taxon>Andropogoneae</taxon>
        <taxon>Tripsacinae</taxon>
        <taxon>Zea</taxon>
    </lineage>
</organism>
<name>C4J3A8_MAIZE</name>
<evidence type="ECO:0000256" key="1">
    <source>
        <dbReference type="SAM" id="Phobius"/>
    </source>
</evidence>
<reference evidence="2" key="1">
    <citation type="journal article" date="2009" name="PLoS Genet.">
        <title>Sequencing, mapping, and analysis of 27,455 maize full-length cDNAs.</title>
        <authorList>
            <person name="Soderlund C."/>
            <person name="Descour A."/>
            <person name="Kudrna D."/>
            <person name="Bomhoff M."/>
            <person name="Boyd L."/>
            <person name="Currie J."/>
            <person name="Angelova A."/>
            <person name="Collura K."/>
            <person name="Wissotski M."/>
            <person name="Ashley E."/>
            <person name="Morrow D."/>
            <person name="Fernandes J."/>
            <person name="Walbot V."/>
            <person name="Yu Y."/>
        </authorList>
    </citation>
    <scope>NUCLEOTIDE SEQUENCE</scope>
    <source>
        <strain evidence="2">B73</strain>
    </source>
</reference>
<sequence length="49" mass="5458">MWLGHVAVGTSNNAFQHFWGLMSLSCSASYFSDMLICIILNKNDASFTQ</sequence>
<proteinExistence type="evidence at transcript level"/>
<accession>C4J3A8</accession>
<feature type="transmembrane region" description="Helical" evidence="1">
    <location>
        <begin position="18"/>
        <end position="40"/>
    </location>
</feature>
<keyword evidence="1" id="KW-0812">Transmembrane</keyword>
<dbReference type="AlphaFoldDB" id="C4J3A8"/>
<protein>
    <submittedName>
        <fullName evidence="2">Uncharacterized protein</fullName>
    </submittedName>
</protein>